<feature type="compositionally biased region" description="Basic and acidic residues" evidence="1">
    <location>
        <begin position="20"/>
        <end position="31"/>
    </location>
</feature>
<sequence>MPIEQEETESVKTAPVSAPDKPESPRPRSEGVHPNGNYEPFDEPAAAK</sequence>
<evidence type="ECO:0000313" key="2">
    <source>
        <dbReference type="EMBL" id="GAA3585456.1"/>
    </source>
</evidence>
<dbReference type="Proteomes" id="UP001500689">
    <property type="component" value="Unassembled WGS sequence"/>
</dbReference>
<protein>
    <submittedName>
        <fullName evidence="2">Uncharacterized protein</fullName>
    </submittedName>
</protein>
<comment type="caution">
    <text evidence="2">The sequence shown here is derived from an EMBL/GenBank/DDBJ whole genome shotgun (WGS) entry which is preliminary data.</text>
</comment>
<evidence type="ECO:0000256" key="1">
    <source>
        <dbReference type="SAM" id="MobiDB-lite"/>
    </source>
</evidence>
<reference evidence="3" key="1">
    <citation type="journal article" date="2019" name="Int. J. Syst. Evol. Microbiol.">
        <title>The Global Catalogue of Microorganisms (GCM) 10K type strain sequencing project: providing services to taxonomists for standard genome sequencing and annotation.</title>
        <authorList>
            <consortium name="The Broad Institute Genomics Platform"/>
            <consortium name="The Broad Institute Genome Sequencing Center for Infectious Disease"/>
            <person name="Wu L."/>
            <person name="Ma J."/>
        </authorList>
    </citation>
    <scope>NUCLEOTIDE SEQUENCE [LARGE SCALE GENOMIC DNA]</scope>
    <source>
        <strain evidence="3">JCM 16898</strain>
    </source>
</reference>
<dbReference type="RefSeq" id="WP_344868991.1">
    <property type="nucleotide sequence ID" value="NZ_BAAAZN010000031.1"/>
</dbReference>
<evidence type="ECO:0000313" key="3">
    <source>
        <dbReference type="Proteomes" id="UP001500689"/>
    </source>
</evidence>
<organism evidence="2 3">
    <name type="scientific">Amycolatopsis ultiminotia</name>
    <dbReference type="NCBI Taxonomy" id="543629"/>
    <lineage>
        <taxon>Bacteria</taxon>
        <taxon>Bacillati</taxon>
        <taxon>Actinomycetota</taxon>
        <taxon>Actinomycetes</taxon>
        <taxon>Pseudonocardiales</taxon>
        <taxon>Pseudonocardiaceae</taxon>
        <taxon>Amycolatopsis</taxon>
    </lineage>
</organism>
<name>A0ABP6YLZ0_9PSEU</name>
<keyword evidence="3" id="KW-1185">Reference proteome</keyword>
<accession>A0ABP6YLZ0</accession>
<feature type="region of interest" description="Disordered" evidence="1">
    <location>
        <begin position="1"/>
        <end position="48"/>
    </location>
</feature>
<dbReference type="EMBL" id="BAAAZN010000031">
    <property type="protein sequence ID" value="GAA3585456.1"/>
    <property type="molecule type" value="Genomic_DNA"/>
</dbReference>
<proteinExistence type="predicted"/>
<gene>
    <name evidence="2" type="ORF">GCM10022222_82530</name>
</gene>